<dbReference type="PANTHER" id="PTHR11727:SF17">
    <property type="entry name" value="DIMETHYLADENOSINE TRANSFERASE 1, MITOCHONDRIAL"/>
    <property type="match status" value="1"/>
</dbReference>
<evidence type="ECO:0000256" key="7">
    <source>
        <dbReference type="RuleBase" id="RU362106"/>
    </source>
</evidence>
<comment type="caution">
    <text evidence="8">The sequence shown here is derived from an EMBL/GenBank/DDBJ whole genome shotgun (WGS) entry which is preliminary data.</text>
</comment>
<name>A0AAX6MDV4_9PEZI</name>
<dbReference type="GO" id="GO:0006364">
    <property type="term" value="P:rRNA processing"/>
    <property type="evidence" value="ECO:0007669"/>
    <property type="project" value="UniProtKB-KW"/>
</dbReference>
<evidence type="ECO:0000256" key="1">
    <source>
        <dbReference type="ARBA" id="ARBA00004173"/>
    </source>
</evidence>
<dbReference type="Gene3D" id="1.10.8.100">
    <property type="entry name" value="Ribosomal RNA adenine dimethylase-like, domain 2"/>
    <property type="match status" value="1"/>
</dbReference>
<comment type="function">
    <text evidence="6">Mitochondrial transcription factor that confers selective promoter recognition on the core subunit of the yeast mitochondrial RNA polymerase. Interacts with DNA in a non-specific manner.</text>
</comment>
<dbReference type="GO" id="GO:0034246">
    <property type="term" value="F:mitochondrial transcription factor activity"/>
    <property type="evidence" value="ECO:0007669"/>
    <property type="project" value="TreeGrafter"/>
</dbReference>
<evidence type="ECO:0000256" key="5">
    <source>
        <dbReference type="ARBA" id="ARBA00022884"/>
    </source>
</evidence>
<dbReference type="SUPFAM" id="SSF53335">
    <property type="entry name" value="S-adenosyl-L-methionine-dependent methyltransferases"/>
    <property type="match status" value="1"/>
</dbReference>
<evidence type="ECO:0000313" key="8">
    <source>
        <dbReference type="EMBL" id="KAK6950567.1"/>
    </source>
</evidence>
<keyword evidence="2 7" id="KW-0489">Methyltransferase</keyword>
<dbReference type="GO" id="GO:0008168">
    <property type="term" value="F:methyltransferase activity"/>
    <property type="evidence" value="ECO:0007669"/>
    <property type="project" value="UniProtKB-KW"/>
</dbReference>
<dbReference type="PANTHER" id="PTHR11727">
    <property type="entry name" value="DIMETHYLADENOSINE TRANSFERASE"/>
    <property type="match status" value="1"/>
</dbReference>
<proteinExistence type="inferred from homology"/>
<organism evidence="8 9">
    <name type="scientific">Daldinia eschscholtzii</name>
    <dbReference type="NCBI Taxonomy" id="292717"/>
    <lineage>
        <taxon>Eukaryota</taxon>
        <taxon>Fungi</taxon>
        <taxon>Dikarya</taxon>
        <taxon>Ascomycota</taxon>
        <taxon>Pezizomycotina</taxon>
        <taxon>Sordariomycetes</taxon>
        <taxon>Xylariomycetidae</taxon>
        <taxon>Xylariales</taxon>
        <taxon>Hypoxylaceae</taxon>
        <taxon>Daldinia</taxon>
    </lineage>
</organism>
<sequence>MRHVFNSRSIFYRPNATAIARRTFASKQLDETKLEAIGPVAEKLADTGVWTARGSRKDTDNAPKAKVKGDKTRVNVVSNELCEDIISYIGKSLKRHRGCDLIDIYPGAGLWSSKLHEFLNPRTHILMEPDEELYKPFLKPLLDRPNTRLVPASGLVWRELNSILTPEYLPHQTVPDAAGLNQRNDTLLVTANIAFHPQKQFRNFASIAHLVLYQFIDAIRISGLFQRYGLVRMLIWTRHDDIEGLVPKVMQRRKRLALETELCCEWVHEVCGRDIPESVWFIRDNLIDQSSNIATWKRMKAAKYKVPSGRASEGLKRALTNAKSRKIILPGGRPPEFKRPFLDLLDDLERAHATQIFTKSSDKYKNMQTYRWRANYETRKHQEMFEHMQDYDAITELYKSGKAAPGEIEAREKEWQSNLDSKAKGFIQEFITYKDNLHFYRQDPPMLHWDRREYEPLALEPEEFFPNVECSLIDIQPKSVSPLLRQIGPNSNRASDTFELLVSTLMGHSTVPISRALDALMPGASDYIIPRWTSARDLDHGGIVNKARSAELTPRLLNARQWEQLLELWMEWPFRPEFHELVARTHDDLADEANIFASE</sequence>
<dbReference type="EC" id="2.1.1.-" evidence="7"/>
<dbReference type="GO" id="GO:0034245">
    <property type="term" value="C:mitochondrial DNA-directed RNA polymerase complex"/>
    <property type="evidence" value="ECO:0007669"/>
    <property type="project" value="TreeGrafter"/>
</dbReference>
<reference evidence="8 9" key="1">
    <citation type="journal article" date="2024" name="Front Chem Biol">
        <title>Unveiling the potential of Daldinia eschscholtzii MFLUCC 19-0629 through bioactivity and bioinformatics studies for enhanced sustainable agriculture production.</title>
        <authorList>
            <person name="Brooks S."/>
            <person name="Weaver J.A."/>
            <person name="Klomchit A."/>
            <person name="Alharthi S.A."/>
            <person name="Onlamun T."/>
            <person name="Nurani R."/>
            <person name="Vong T.K."/>
            <person name="Alberti F."/>
            <person name="Greco C."/>
        </authorList>
    </citation>
    <scope>NUCLEOTIDE SEQUENCE [LARGE SCALE GENOMIC DNA]</scope>
    <source>
        <strain evidence="8">MFLUCC 19-0629</strain>
    </source>
</reference>
<dbReference type="AlphaFoldDB" id="A0AAX6MDV4"/>
<dbReference type="InterPro" id="IPR001737">
    <property type="entry name" value="KsgA/Erm"/>
</dbReference>
<evidence type="ECO:0000313" key="9">
    <source>
        <dbReference type="Proteomes" id="UP001369815"/>
    </source>
</evidence>
<dbReference type="Gene3D" id="3.40.50.150">
    <property type="entry name" value="Vaccinia Virus protein VP39"/>
    <property type="match status" value="1"/>
</dbReference>
<keyword evidence="5" id="KW-0694">RNA-binding</keyword>
<dbReference type="InterPro" id="IPR023165">
    <property type="entry name" value="rRNA_Ade_diMease-like_C"/>
</dbReference>
<gene>
    <name evidence="8" type="ORF">Daesc_008895</name>
</gene>
<evidence type="ECO:0000256" key="3">
    <source>
        <dbReference type="ARBA" id="ARBA00022679"/>
    </source>
</evidence>
<comment type="subcellular location">
    <subcellularLocation>
        <location evidence="1">Mitochondrion</location>
    </subcellularLocation>
</comment>
<evidence type="ECO:0000256" key="4">
    <source>
        <dbReference type="ARBA" id="ARBA00022691"/>
    </source>
</evidence>
<dbReference type="Pfam" id="PF00398">
    <property type="entry name" value="RrnaAD"/>
    <property type="match status" value="1"/>
</dbReference>
<comment type="similarity">
    <text evidence="7">Belongs to the class I-like SAM-binding methyltransferase superfamily. rRNA adenine N(6)-methyltransferase family.</text>
</comment>
<dbReference type="Proteomes" id="UP001369815">
    <property type="component" value="Unassembled WGS sequence"/>
</dbReference>
<dbReference type="EMBL" id="JBANMG010000008">
    <property type="protein sequence ID" value="KAK6950567.1"/>
    <property type="molecule type" value="Genomic_DNA"/>
</dbReference>
<dbReference type="GO" id="GO:0006391">
    <property type="term" value="P:transcription initiation at mitochondrial promoter"/>
    <property type="evidence" value="ECO:0007669"/>
    <property type="project" value="TreeGrafter"/>
</dbReference>
<dbReference type="GO" id="GO:0032259">
    <property type="term" value="P:methylation"/>
    <property type="evidence" value="ECO:0007669"/>
    <property type="project" value="UniProtKB-KW"/>
</dbReference>
<evidence type="ECO:0000256" key="2">
    <source>
        <dbReference type="ARBA" id="ARBA00022603"/>
    </source>
</evidence>
<evidence type="ECO:0000256" key="6">
    <source>
        <dbReference type="ARBA" id="ARBA00024915"/>
    </source>
</evidence>
<dbReference type="GO" id="GO:0005759">
    <property type="term" value="C:mitochondrial matrix"/>
    <property type="evidence" value="ECO:0007669"/>
    <property type="project" value="TreeGrafter"/>
</dbReference>
<keyword evidence="4 7" id="KW-0949">S-adenosyl-L-methionine</keyword>
<dbReference type="GO" id="GO:0003723">
    <property type="term" value="F:RNA binding"/>
    <property type="evidence" value="ECO:0007669"/>
    <property type="project" value="UniProtKB-KW"/>
</dbReference>
<protein>
    <recommendedName>
        <fullName evidence="7">rRNA adenine N(6)-methyltransferase</fullName>
        <ecNumber evidence="7">2.1.1.-</ecNumber>
    </recommendedName>
</protein>
<dbReference type="InterPro" id="IPR029063">
    <property type="entry name" value="SAM-dependent_MTases_sf"/>
</dbReference>
<keyword evidence="9" id="KW-1185">Reference proteome</keyword>
<keyword evidence="3 7" id="KW-0808">Transferase</keyword>
<accession>A0AAX6MDV4</accession>
<keyword evidence="7" id="KW-0698">rRNA processing</keyword>